<reference evidence="1 2" key="1">
    <citation type="submission" date="2020-01" db="EMBL/GenBank/DDBJ databases">
        <authorList>
            <person name="Kim M.K."/>
        </authorList>
    </citation>
    <scope>NUCLEOTIDE SEQUENCE [LARGE SCALE GENOMIC DNA]</scope>
    <source>
        <strain evidence="1 2">172606-1</strain>
    </source>
</reference>
<evidence type="ECO:0000313" key="2">
    <source>
        <dbReference type="Proteomes" id="UP000480178"/>
    </source>
</evidence>
<keyword evidence="2" id="KW-1185">Reference proteome</keyword>
<dbReference type="EMBL" id="CP048222">
    <property type="protein sequence ID" value="QHT71374.1"/>
    <property type="molecule type" value="Genomic_DNA"/>
</dbReference>
<name>A0A6C0GU73_9BACT</name>
<protein>
    <submittedName>
        <fullName evidence="1">DUF4304 domain-containing protein</fullName>
    </submittedName>
</protein>
<proteinExistence type="predicted"/>
<organism evidence="1 2">
    <name type="scientific">Rhodocytophaga rosea</name>
    <dbReference type="NCBI Taxonomy" id="2704465"/>
    <lineage>
        <taxon>Bacteria</taxon>
        <taxon>Pseudomonadati</taxon>
        <taxon>Bacteroidota</taxon>
        <taxon>Cytophagia</taxon>
        <taxon>Cytophagales</taxon>
        <taxon>Rhodocytophagaceae</taxon>
        <taxon>Rhodocytophaga</taxon>
    </lineage>
</organism>
<dbReference type="Pfam" id="PF14137">
    <property type="entry name" value="DUF4304"/>
    <property type="match status" value="1"/>
</dbReference>
<dbReference type="Proteomes" id="UP000480178">
    <property type="component" value="Chromosome"/>
</dbReference>
<dbReference type="RefSeq" id="WP_162447313.1">
    <property type="nucleotide sequence ID" value="NZ_CP048222.1"/>
</dbReference>
<sequence length="165" mass="19234">MKTNAEEKFNHIVKYAFHQILKPLGYKKKNNNFYKPFEGFGHMVNLQKSIYYSKEHLHFTINIGLFLPEFYKRYFKTAPPAFPSEPDCVVRKRIGWLLDGNDKWWDVNNETDSVALSEELKIIVSEKILPFLDHYQTKADILSAVSSRFGVWTKSASNIVLGKNN</sequence>
<accession>A0A6C0GU73</accession>
<dbReference type="AlphaFoldDB" id="A0A6C0GU73"/>
<dbReference type="InterPro" id="IPR025412">
    <property type="entry name" value="DUF4304"/>
</dbReference>
<gene>
    <name evidence="1" type="ORF">GXP67_34315</name>
</gene>
<dbReference type="KEGG" id="rhoz:GXP67_34315"/>
<evidence type="ECO:0000313" key="1">
    <source>
        <dbReference type="EMBL" id="QHT71374.1"/>
    </source>
</evidence>